<sequence length="224" mass="25130">MALEVPAAFAGYVSPRSPAITVNYLSRPKSPDSESIESVESAPVERVLPLRVKVLGKAVKFSYDSVFVLMVIMALVPIAFIVIAFNGNANARKYEEIIDSDGDRLQALEDTLREWRQNEGARNSASFCEELRKLAKDEDGGNVDGWHDTDDRGKAPLNTTTLILWSTYDRDNKLPINPHYCFENDKAKTILYVIFFPGITLLAIFGSFLLFAHYYLNDVVSQLM</sequence>
<keyword evidence="1" id="KW-0812">Transmembrane</keyword>
<proteinExistence type="predicted"/>
<keyword evidence="1" id="KW-1133">Transmembrane helix</keyword>
<name>A0AA39HL36_9BILA</name>
<feature type="transmembrane region" description="Helical" evidence="1">
    <location>
        <begin position="66"/>
        <end position="85"/>
    </location>
</feature>
<feature type="transmembrane region" description="Helical" evidence="1">
    <location>
        <begin position="190"/>
        <end position="216"/>
    </location>
</feature>
<protein>
    <submittedName>
        <fullName evidence="2">Uncharacterized protein</fullName>
    </submittedName>
</protein>
<comment type="caution">
    <text evidence="2">The sequence shown here is derived from an EMBL/GenBank/DDBJ whole genome shotgun (WGS) entry which is preliminary data.</text>
</comment>
<evidence type="ECO:0000313" key="3">
    <source>
        <dbReference type="Proteomes" id="UP001175271"/>
    </source>
</evidence>
<dbReference type="AlphaFoldDB" id="A0AA39HL36"/>
<dbReference type="Proteomes" id="UP001175271">
    <property type="component" value="Unassembled WGS sequence"/>
</dbReference>
<keyword evidence="1" id="KW-0472">Membrane</keyword>
<accession>A0AA39HL36</accession>
<keyword evidence="3" id="KW-1185">Reference proteome</keyword>
<gene>
    <name evidence="2" type="ORF">QR680_003655</name>
</gene>
<dbReference type="EMBL" id="JAUCMV010000003">
    <property type="protein sequence ID" value="KAK0407890.1"/>
    <property type="molecule type" value="Genomic_DNA"/>
</dbReference>
<organism evidence="2 3">
    <name type="scientific">Steinernema hermaphroditum</name>
    <dbReference type="NCBI Taxonomy" id="289476"/>
    <lineage>
        <taxon>Eukaryota</taxon>
        <taxon>Metazoa</taxon>
        <taxon>Ecdysozoa</taxon>
        <taxon>Nematoda</taxon>
        <taxon>Chromadorea</taxon>
        <taxon>Rhabditida</taxon>
        <taxon>Tylenchina</taxon>
        <taxon>Panagrolaimomorpha</taxon>
        <taxon>Strongyloidoidea</taxon>
        <taxon>Steinernematidae</taxon>
        <taxon>Steinernema</taxon>
    </lineage>
</organism>
<evidence type="ECO:0000256" key="1">
    <source>
        <dbReference type="SAM" id="Phobius"/>
    </source>
</evidence>
<reference evidence="2" key="1">
    <citation type="submission" date="2023-06" db="EMBL/GenBank/DDBJ databases">
        <title>Genomic analysis of the entomopathogenic nematode Steinernema hermaphroditum.</title>
        <authorList>
            <person name="Schwarz E.M."/>
            <person name="Heppert J.K."/>
            <person name="Baniya A."/>
            <person name="Schwartz H.T."/>
            <person name="Tan C.-H."/>
            <person name="Antoshechkin I."/>
            <person name="Sternberg P.W."/>
            <person name="Goodrich-Blair H."/>
            <person name="Dillman A.R."/>
        </authorList>
    </citation>
    <scope>NUCLEOTIDE SEQUENCE</scope>
    <source>
        <strain evidence="2">PS9179</strain>
        <tissue evidence="2">Whole animal</tissue>
    </source>
</reference>
<evidence type="ECO:0000313" key="2">
    <source>
        <dbReference type="EMBL" id="KAK0407890.1"/>
    </source>
</evidence>